<sequence>MVSERRASRLSGGVVLVAFVFLAPPLADSSVCERLRNDLRLADLSFVGDSSVVPFPVGLDAPAAGAPVTGLNPLTSFGRVATSGRPECDSFNVEVRLRSVPRLGGGGLIFVASKWVPAP</sequence>
<keyword evidence="1" id="KW-0732">Signal</keyword>
<evidence type="ECO:0000313" key="2">
    <source>
        <dbReference type="EMBL" id="MBW78478.1"/>
    </source>
</evidence>
<accession>A0A2M4DMV3</accession>
<evidence type="ECO:0000256" key="1">
    <source>
        <dbReference type="SAM" id="SignalP"/>
    </source>
</evidence>
<organism evidence="2">
    <name type="scientific">Anopheles darlingi</name>
    <name type="common">Mosquito</name>
    <dbReference type="NCBI Taxonomy" id="43151"/>
    <lineage>
        <taxon>Eukaryota</taxon>
        <taxon>Metazoa</taxon>
        <taxon>Ecdysozoa</taxon>
        <taxon>Arthropoda</taxon>
        <taxon>Hexapoda</taxon>
        <taxon>Insecta</taxon>
        <taxon>Pterygota</taxon>
        <taxon>Neoptera</taxon>
        <taxon>Endopterygota</taxon>
        <taxon>Diptera</taxon>
        <taxon>Nematocera</taxon>
        <taxon>Culicoidea</taxon>
        <taxon>Culicidae</taxon>
        <taxon>Anophelinae</taxon>
        <taxon>Anopheles</taxon>
    </lineage>
</organism>
<feature type="signal peptide" evidence="1">
    <location>
        <begin position="1"/>
        <end position="29"/>
    </location>
</feature>
<protein>
    <submittedName>
        <fullName evidence="2">Putative secreted protein</fullName>
    </submittedName>
</protein>
<dbReference type="EMBL" id="GGFL01014300">
    <property type="protein sequence ID" value="MBW78478.1"/>
    <property type="molecule type" value="Transcribed_RNA"/>
</dbReference>
<name>A0A2M4DMV3_ANODA</name>
<reference evidence="2" key="1">
    <citation type="submission" date="2018-01" db="EMBL/GenBank/DDBJ databases">
        <title>An insight into the sialome of Amazonian anophelines.</title>
        <authorList>
            <person name="Ribeiro J.M."/>
            <person name="Scarpassa V."/>
            <person name="Calvo E."/>
        </authorList>
    </citation>
    <scope>NUCLEOTIDE SEQUENCE</scope>
</reference>
<feature type="chain" id="PRO_5014908620" evidence="1">
    <location>
        <begin position="30"/>
        <end position="119"/>
    </location>
</feature>
<proteinExistence type="predicted"/>
<dbReference type="AlphaFoldDB" id="A0A2M4DMV3"/>